<feature type="region of interest" description="Disordered" evidence="2">
    <location>
        <begin position="446"/>
        <end position="580"/>
    </location>
</feature>
<feature type="coiled-coil region" evidence="1">
    <location>
        <begin position="18"/>
        <end position="45"/>
    </location>
</feature>
<feature type="region of interest" description="Disordered" evidence="2">
    <location>
        <begin position="53"/>
        <end position="72"/>
    </location>
</feature>
<protein>
    <submittedName>
        <fullName evidence="3">Uncharacterized protein</fullName>
    </submittedName>
</protein>
<name>A0A284QQZ4_ARMOS</name>
<evidence type="ECO:0000256" key="1">
    <source>
        <dbReference type="SAM" id="Coils"/>
    </source>
</evidence>
<keyword evidence="4" id="KW-1185">Reference proteome</keyword>
<sequence length="580" mass="63117">MDTQPVNALSQLLGNMSVQDLVTALKDTQIQNQALKNEIRALRTAPIPIEAVSGPPSAAPVSSPVPTESTDSVLNEASGQASILKTKESKDKFQIAARRMIITGHVWWEKKNIFGIGQASAQRELDAALALYLQGSAAVANVEKIVKMRLVLQLYISLAPQYHVFVGGTIPGSYHKLEKIMKDAAKDIRPTIINRIKSYAAKICEGVAPYDRFQPDFDRYTDPLCRQLVGYEAGKEGVARLCPCLYEPGKRVGRDTLFRSPATLKILICVLWGGSTLRTKKFQTKTTYGGLWEVKEVTPAAIVFAAIALCFLLSGDPSFSSERGANSKINYFSDFEFYVSIIEKKLAKGSKSMLATQKLYNDEVFPNFRHAKSAAPNLQANLEENSEEEEILRGLDEVEAEVYSDEADFTAFADAVDLQVDTQTVPASIVTEDIVEAAPVPLAMPRVTAMKGKGGRKKANTSKEAPARRSARGQGLEAPSNIDQSPPAEGMRRRGRGRKQTDSDTLATTLPTRSTKSGARSGTKGGARAVTIPEVIEGENDDEEASENDNDDGNGNGNGNGEGNSGEDEEEEEEDYEYAH</sequence>
<feature type="compositionally biased region" description="Acidic residues" evidence="2">
    <location>
        <begin position="536"/>
        <end position="552"/>
    </location>
</feature>
<keyword evidence="1" id="KW-0175">Coiled coil</keyword>
<proteinExistence type="predicted"/>
<evidence type="ECO:0000313" key="3">
    <source>
        <dbReference type="EMBL" id="SJK98904.1"/>
    </source>
</evidence>
<evidence type="ECO:0000313" key="4">
    <source>
        <dbReference type="Proteomes" id="UP000219338"/>
    </source>
</evidence>
<feature type="compositionally biased region" description="Low complexity" evidence="2">
    <location>
        <begin position="53"/>
        <end position="66"/>
    </location>
</feature>
<dbReference type="InterPro" id="IPR046521">
    <property type="entry name" value="DUF6698"/>
</dbReference>
<feature type="compositionally biased region" description="Gly residues" evidence="2">
    <location>
        <begin position="554"/>
        <end position="564"/>
    </location>
</feature>
<organism evidence="3 4">
    <name type="scientific">Armillaria ostoyae</name>
    <name type="common">Armillaria root rot fungus</name>
    <dbReference type="NCBI Taxonomy" id="47428"/>
    <lineage>
        <taxon>Eukaryota</taxon>
        <taxon>Fungi</taxon>
        <taxon>Dikarya</taxon>
        <taxon>Basidiomycota</taxon>
        <taxon>Agaricomycotina</taxon>
        <taxon>Agaricomycetes</taxon>
        <taxon>Agaricomycetidae</taxon>
        <taxon>Agaricales</taxon>
        <taxon>Marasmiineae</taxon>
        <taxon>Physalacriaceae</taxon>
        <taxon>Armillaria</taxon>
    </lineage>
</organism>
<dbReference type="Proteomes" id="UP000219338">
    <property type="component" value="Unassembled WGS sequence"/>
</dbReference>
<dbReference type="EMBL" id="FUEG01000001">
    <property type="protein sequence ID" value="SJK98904.1"/>
    <property type="molecule type" value="Genomic_DNA"/>
</dbReference>
<feature type="compositionally biased region" description="Acidic residues" evidence="2">
    <location>
        <begin position="565"/>
        <end position="580"/>
    </location>
</feature>
<reference evidence="4" key="1">
    <citation type="journal article" date="2017" name="Nat. Ecol. Evol.">
        <title>Genome expansion and lineage-specific genetic innovations in the forest pathogenic fungi Armillaria.</title>
        <authorList>
            <person name="Sipos G."/>
            <person name="Prasanna A.N."/>
            <person name="Walter M.C."/>
            <person name="O'Connor E."/>
            <person name="Balint B."/>
            <person name="Krizsan K."/>
            <person name="Kiss B."/>
            <person name="Hess J."/>
            <person name="Varga T."/>
            <person name="Slot J."/>
            <person name="Riley R."/>
            <person name="Boka B."/>
            <person name="Rigling D."/>
            <person name="Barry K."/>
            <person name="Lee J."/>
            <person name="Mihaltcheva S."/>
            <person name="LaButti K."/>
            <person name="Lipzen A."/>
            <person name="Waldron R."/>
            <person name="Moloney N.M."/>
            <person name="Sperisen C."/>
            <person name="Kredics L."/>
            <person name="Vagvoelgyi C."/>
            <person name="Patrignani A."/>
            <person name="Fitzpatrick D."/>
            <person name="Nagy I."/>
            <person name="Doyle S."/>
            <person name="Anderson J.B."/>
            <person name="Grigoriev I.V."/>
            <person name="Gueldener U."/>
            <person name="Muensterkoetter M."/>
            <person name="Nagy L.G."/>
        </authorList>
    </citation>
    <scope>NUCLEOTIDE SEQUENCE [LARGE SCALE GENOMIC DNA]</scope>
    <source>
        <strain evidence="4">C18/9</strain>
    </source>
</reference>
<accession>A0A284QQZ4</accession>
<feature type="compositionally biased region" description="Polar residues" evidence="2">
    <location>
        <begin position="503"/>
        <end position="520"/>
    </location>
</feature>
<gene>
    <name evidence="3" type="ORF">ARMOST_02180</name>
</gene>
<evidence type="ECO:0000256" key="2">
    <source>
        <dbReference type="SAM" id="MobiDB-lite"/>
    </source>
</evidence>
<dbReference type="Pfam" id="PF20414">
    <property type="entry name" value="DUF6698"/>
    <property type="match status" value="1"/>
</dbReference>
<dbReference type="AlphaFoldDB" id="A0A284QQZ4"/>
<dbReference type="STRING" id="47428.A0A284QQZ4"/>
<dbReference type="OrthoDB" id="3266412at2759"/>